<protein>
    <submittedName>
        <fullName evidence="2">Uncharacterized protein</fullName>
    </submittedName>
</protein>
<gene>
    <name evidence="2" type="ORF">MCOR_29449</name>
</gene>
<evidence type="ECO:0000313" key="2">
    <source>
        <dbReference type="EMBL" id="CAC5394726.1"/>
    </source>
</evidence>
<dbReference type="EMBL" id="CACVKT020005364">
    <property type="protein sequence ID" value="CAC5394726.1"/>
    <property type="molecule type" value="Genomic_DNA"/>
</dbReference>
<sequence>MACMLWGDRWKKKNICYSLATIYTVDIIKRVDLRFKSDEVNGSYHSAINNFVVHAKHIPDIVVLGVKREVKDFIGQLQKITENLNFFTELHANDENLQLDILLATYQFIFILYTEKFDMTNTGLSEEDIDKIRCVDQYPKIKIICNCERRLVKEATYRIDLDFKNERREIFLKEDNAITESTDVAGQSEDAVTESTDEAGQSEGAVTESKDVAGQSEDIVVLGNIREVKDFIFKLDKITINHKFFATLRHNKQNTPLDSLLEKFQFIFILYTETFVTENSGLSEGDIEKIRCADGYPKIKIICNCEKEKVINAIGRIDLSYRNENKWDDFLKDGCIYHKILQQLRHVRRRRPNNRPRSSRRQTINVVQGIRNALEI</sequence>
<keyword evidence="3" id="KW-1185">Reference proteome</keyword>
<dbReference type="Proteomes" id="UP000507470">
    <property type="component" value="Unassembled WGS sequence"/>
</dbReference>
<proteinExistence type="predicted"/>
<accession>A0A6J8CGU9</accession>
<organism evidence="2 3">
    <name type="scientific">Mytilus coruscus</name>
    <name type="common">Sea mussel</name>
    <dbReference type="NCBI Taxonomy" id="42192"/>
    <lineage>
        <taxon>Eukaryota</taxon>
        <taxon>Metazoa</taxon>
        <taxon>Spiralia</taxon>
        <taxon>Lophotrochozoa</taxon>
        <taxon>Mollusca</taxon>
        <taxon>Bivalvia</taxon>
        <taxon>Autobranchia</taxon>
        <taxon>Pteriomorphia</taxon>
        <taxon>Mytilida</taxon>
        <taxon>Mytiloidea</taxon>
        <taxon>Mytilidae</taxon>
        <taxon>Mytilinae</taxon>
        <taxon>Mytilus</taxon>
    </lineage>
</organism>
<reference evidence="2 3" key="1">
    <citation type="submission" date="2020-06" db="EMBL/GenBank/DDBJ databases">
        <authorList>
            <person name="Li R."/>
            <person name="Bekaert M."/>
        </authorList>
    </citation>
    <scope>NUCLEOTIDE SEQUENCE [LARGE SCALE GENOMIC DNA]</scope>
    <source>
        <strain evidence="3">wild</strain>
    </source>
</reference>
<dbReference type="AlphaFoldDB" id="A0A6J8CGU9"/>
<feature type="region of interest" description="Disordered" evidence="1">
    <location>
        <begin position="183"/>
        <end position="211"/>
    </location>
</feature>
<evidence type="ECO:0000256" key="1">
    <source>
        <dbReference type="SAM" id="MobiDB-lite"/>
    </source>
</evidence>
<name>A0A6J8CGU9_MYTCO</name>
<evidence type="ECO:0000313" key="3">
    <source>
        <dbReference type="Proteomes" id="UP000507470"/>
    </source>
</evidence>